<dbReference type="InterPro" id="IPR042529">
    <property type="entry name" value="IF_2B-like_C"/>
</dbReference>
<reference evidence="4 5" key="1">
    <citation type="submission" date="2020-12" db="EMBL/GenBank/DDBJ databases">
        <title>WGS of Thermoactinomyces spp.</title>
        <authorList>
            <person name="Cheng K."/>
        </authorList>
    </citation>
    <scope>NUCLEOTIDE SEQUENCE [LARGE SCALE GENOMIC DNA]</scope>
    <source>
        <strain evidence="5">CICC 10671\DSM 43846</strain>
    </source>
</reference>
<comment type="pathway">
    <text evidence="3">Amino-acid biosynthesis; L-methionine biosynthesis via salvage pathway; L-methionine from S-methyl-5-thio-alpha-D-ribose 1-phosphate: step 1/6.</text>
</comment>
<evidence type="ECO:0000256" key="1">
    <source>
        <dbReference type="ARBA" id="ARBA00023235"/>
    </source>
</evidence>
<protein>
    <recommendedName>
        <fullName evidence="3">Methylthioribose-1-phosphate isomerase</fullName>
        <shortName evidence="3">M1Pi</shortName>
        <shortName evidence="3">MTR-1-P isomerase</shortName>
        <ecNumber evidence="3">5.3.1.23</ecNumber>
    </recommendedName>
    <alternativeName>
        <fullName evidence="3">S-methyl-5-thioribose-1-phosphate isomerase</fullName>
    </alternativeName>
</protein>
<dbReference type="Proteomes" id="UP000633619">
    <property type="component" value="Unassembled WGS sequence"/>
</dbReference>
<keyword evidence="1 3" id="KW-0413">Isomerase</keyword>
<evidence type="ECO:0000256" key="2">
    <source>
        <dbReference type="ARBA" id="ARBA00052401"/>
    </source>
</evidence>
<dbReference type="Gene3D" id="1.20.120.420">
    <property type="entry name" value="translation initiation factor eif-2b, domain 1"/>
    <property type="match status" value="1"/>
</dbReference>
<dbReference type="AlphaFoldDB" id="A0A8I1A550"/>
<comment type="similarity">
    <text evidence="3">Belongs to the EIF-2B alpha/beta/delta subunits family. MtnA subfamily.</text>
</comment>
<feature type="binding site" evidence="3">
    <location>
        <begin position="53"/>
        <end position="55"/>
    </location>
    <ligand>
        <name>substrate</name>
    </ligand>
</feature>
<keyword evidence="3" id="KW-0486">Methionine biosynthesis</keyword>
<dbReference type="SUPFAM" id="SSF100950">
    <property type="entry name" value="NagB/RpiA/CoA transferase-like"/>
    <property type="match status" value="1"/>
</dbReference>
<gene>
    <name evidence="3 4" type="primary">mtnA</name>
    <name evidence="4" type="ORF">I8U20_10940</name>
</gene>
<dbReference type="InterPro" id="IPR000649">
    <property type="entry name" value="IF-2B-related"/>
</dbReference>
<keyword evidence="3" id="KW-0028">Amino-acid biosynthesis</keyword>
<feature type="binding site" evidence="3">
    <location>
        <position position="95"/>
    </location>
    <ligand>
        <name>substrate</name>
    </ligand>
</feature>
<feature type="active site" description="Proton donor" evidence="3">
    <location>
        <position position="243"/>
    </location>
</feature>
<accession>A0A8I1A550</accession>
<dbReference type="GO" id="GO:0046523">
    <property type="term" value="F:S-methyl-5-thioribose-1-phosphate isomerase activity"/>
    <property type="evidence" value="ECO:0007669"/>
    <property type="project" value="UniProtKB-UniRule"/>
</dbReference>
<dbReference type="NCBIfam" id="TIGR00512">
    <property type="entry name" value="salvage_mtnA"/>
    <property type="match status" value="1"/>
</dbReference>
<feature type="binding site" evidence="3">
    <location>
        <position position="202"/>
    </location>
    <ligand>
        <name>substrate</name>
    </ligand>
</feature>
<evidence type="ECO:0000313" key="4">
    <source>
        <dbReference type="EMBL" id="MBH8595847.1"/>
    </source>
</evidence>
<dbReference type="PANTHER" id="PTHR43475">
    <property type="entry name" value="METHYLTHIORIBOSE-1-PHOSPHATE ISOMERASE"/>
    <property type="match status" value="1"/>
</dbReference>
<feature type="binding site" evidence="3">
    <location>
        <begin position="253"/>
        <end position="254"/>
    </location>
    <ligand>
        <name>substrate</name>
    </ligand>
</feature>
<comment type="caution">
    <text evidence="4">The sequence shown here is derived from an EMBL/GenBank/DDBJ whole genome shotgun (WGS) entry which is preliminary data.</text>
</comment>
<dbReference type="EMBL" id="JAECVW010000006">
    <property type="protein sequence ID" value="MBH8595847.1"/>
    <property type="molecule type" value="Genomic_DNA"/>
</dbReference>
<keyword evidence="5" id="KW-1185">Reference proteome</keyword>
<evidence type="ECO:0000256" key="3">
    <source>
        <dbReference type="HAMAP-Rule" id="MF_01678"/>
    </source>
</evidence>
<dbReference type="HAMAP" id="MF_01678">
    <property type="entry name" value="Salvage_MtnA"/>
    <property type="match status" value="1"/>
</dbReference>
<name>A0A8I1A550_THEIN</name>
<dbReference type="FunFam" id="1.20.120.420:FF:000003">
    <property type="entry name" value="Methylthioribose-1-phosphate isomerase"/>
    <property type="match status" value="1"/>
</dbReference>
<dbReference type="NCBIfam" id="TIGR00524">
    <property type="entry name" value="eIF-2B_rel"/>
    <property type="match status" value="1"/>
</dbReference>
<sequence>MKQDYTIPHPQSVFWENDHLVLLDQRKLPRETVYLHLYTPEEVWDAIVTLAVRGAPAIGIAAVYGLYLGVRHVTGREEIFFSELERMVDYLSSARPTAVNLSWALNRVKTKVESFKGRPVSVLRQAVWEEAKAIHEEDVRVCRKIGEHLLPFLHDGMGILTHCNAGGLATGAYGTALAPLYLAREKGWNLKVYADETRPVLQGSRLTAYELMQAGIDVTLICDNMAGAVMKQEKIQAVIVGTDRVAANGDVANKIGTYSLAVLARAHQIPFYVAAPSSSIDLATETGDGIPIEERPAEEIVSGWGKPTAPEGVRVYNPAFDVTPAEYVTAIITEYGVIRPPYRENLRKCLRQTMTV</sequence>
<dbReference type="GO" id="GO:0019509">
    <property type="term" value="P:L-methionine salvage from methylthioadenosine"/>
    <property type="evidence" value="ECO:0007669"/>
    <property type="project" value="UniProtKB-UniRule"/>
</dbReference>
<dbReference type="UniPathway" id="UPA00904">
    <property type="reaction ID" value="UER00874"/>
</dbReference>
<dbReference type="Gene3D" id="3.40.50.10470">
    <property type="entry name" value="Translation initiation factor eif-2b, domain 2"/>
    <property type="match status" value="1"/>
</dbReference>
<dbReference type="InterPro" id="IPR027363">
    <property type="entry name" value="M1Pi_N"/>
</dbReference>
<dbReference type="InterPro" id="IPR037171">
    <property type="entry name" value="NagB/RpiA_transferase-like"/>
</dbReference>
<dbReference type="InterPro" id="IPR005251">
    <property type="entry name" value="IF-M1Pi"/>
</dbReference>
<dbReference type="InterPro" id="IPR011559">
    <property type="entry name" value="Initiation_fac_2B_a/b/d"/>
</dbReference>
<comment type="function">
    <text evidence="3">Catalyzes the interconversion of methylthioribose-1-phosphate (MTR-1-P) into methylthioribulose-1-phosphate (MTRu-1-P).</text>
</comment>
<dbReference type="NCBIfam" id="NF004326">
    <property type="entry name" value="PRK05720.1"/>
    <property type="match status" value="1"/>
</dbReference>
<evidence type="ECO:0000313" key="5">
    <source>
        <dbReference type="Proteomes" id="UP000633619"/>
    </source>
</evidence>
<dbReference type="RefSeq" id="WP_181732200.1">
    <property type="nucleotide sequence ID" value="NZ_JACEIR010000006.1"/>
</dbReference>
<organism evidence="4 5">
    <name type="scientific">Thermoactinomyces intermedius</name>
    <dbReference type="NCBI Taxonomy" id="2024"/>
    <lineage>
        <taxon>Bacteria</taxon>
        <taxon>Bacillati</taxon>
        <taxon>Bacillota</taxon>
        <taxon>Bacilli</taxon>
        <taxon>Bacillales</taxon>
        <taxon>Thermoactinomycetaceae</taxon>
        <taxon>Thermoactinomyces</taxon>
    </lineage>
</organism>
<feature type="site" description="Transition state stabilizer" evidence="3">
    <location>
        <position position="163"/>
    </location>
</feature>
<comment type="catalytic activity">
    <reaction evidence="2 3">
        <text>5-(methylsulfanyl)-alpha-D-ribose 1-phosphate = 5-(methylsulfanyl)-D-ribulose 1-phosphate</text>
        <dbReference type="Rhea" id="RHEA:19989"/>
        <dbReference type="ChEBI" id="CHEBI:58533"/>
        <dbReference type="ChEBI" id="CHEBI:58548"/>
        <dbReference type="EC" id="5.3.1.23"/>
    </reaction>
</comment>
<dbReference type="Pfam" id="PF01008">
    <property type="entry name" value="IF-2B"/>
    <property type="match status" value="1"/>
</dbReference>
<dbReference type="PANTHER" id="PTHR43475:SF1">
    <property type="entry name" value="METHYLTHIORIBOSE-1-PHOSPHATE ISOMERASE"/>
    <property type="match status" value="1"/>
</dbReference>
<proteinExistence type="inferred from homology"/>
<dbReference type="EC" id="5.3.1.23" evidence="3"/>
<dbReference type="FunFam" id="3.40.50.10470:FF:000006">
    <property type="entry name" value="Methylthioribose-1-phosphate isomerase"/>
    <property type="match status" value="1"/>
</dbReference>